<dbReference type="EMBL" id="VNHY01000001">
    <property type="protein sequence ID" value="TYP95574.1"/>
    <property type="molecule type" value="Genomic_DNA"/>
</dbReference>
<evidence type="ECO:0000256" key="5">
    <source>
        <dbReference type="ARBA" id="ARBA00018141"/>
    </source>
</evidence>
<keyword evidence="8" id="KW-0456">Lyase</keyword>
<evidence type="ECO:0000256" key="6">
    <source>
        <dbReference type="ARBA" id="ARBA00022723"/>
    </source>
</evidence>
<dbReference type="GO" id="GO:0070497">
    <property type="term" value="F:6-carboxytetrahydropterin synthase activity"/>
    <property type="evidence" value="ECO:0007669"/>
    <property type="project" value="UniProtKB-EC"/>
</dbReference>
<evidence type="ECO:0000256" key="1">
    <source>
        <dbReference type="ARBA" id="ARBA00001947"/>
    </source>
</evidence>
<evidence type="ECO:0000256" key="2">
    <source>
        <dbReference type="ARBA" id="ARBA00005061"/>
    </source>
</evidence>
<evidence type="ECO:0000256" key="9">
    <source>
        <dbReference type="ARBA" id="ARBA00031449"/>
    </source>
</evidence>
<comment type="catalytic activity">
    <reaction evidence="10">
        <text>7,8-dihydroneopterin 3'-triphosphate + H2O = 6-carboxy-5,6,7,8-tetrahydropterin + triphosphate + acetaldehyde + 2 H(+)</text>
        <dbReference type="Rhea" id="RHEA:27966"/>
        <dbReference type="ChEBI" id="CHEBI:15343"/>
        <dbReference type="ChEBI" id="CHEBI:15377"/>
        <dbReference type="ChEBI" id="CHEBI:15378"/>
        <dbReference type="ChEBI" id="CHEBI:18036"/>
        <dbReference type="ChEBI" id="CHEBI:58462"/>
        <dbReference type="ChEBI" id="CHEBI:61032"/>
        <dbReference type="EC" id="4.1.2.50"/>
    </reaction>
</comment>
<evidence type="ECO:0000256" key="7">
    <source>
        <dbReference type="ARBA" id="ARBA00022833"/>
    </source>
</evidence>
<gene>
    <name evidence="11" type="ORF">LX73_0883</name>
</gene>
<comment type="similarity">
    <text evidence="3">Belongs to the PTPS family. QueD subfamily.</text>
</comment>
<proteinExistence type="inferred from homology"/>
<dbReference type="Proteomes" id="UP000324595">
    <property type="component" value="Unassembled WGS sequence"/>
</dbReference>
<dbReference type="PANTHER" id="PTHR12589">
    <property type="entry name" value="PYRUVOYL TETRAHYDROBIOPTERIN SYNTHASE"/>
    <property type="match status" value="1"/>
</dbReference>
<dbReference type="RefSeq" id="WP_211359354.1">
    <property type="nucleotide sequence ID" value="NZ_VNHY01000001.1"/>
</dbReference>
<evidence type="ECO:0000256" key="4">
    <source>
        <dbReference type="ARBA" id="ARBA00012982"/>
    </source>
</evidence>
<dbReference type="PANTHER" id="PTHR12589:SF7">
    <property type="entry name" value="6-PYRUVOYL TETRAHYDROBIOPTERIN SYNTHASE"/>
    <property type="match status" value="1"/>
</dbReference>
<evidence type="ECO:0000256" key="3">
    <source>
        <dbReference type="ARBA" id="ARBA00008900"/>
    </source>
</evidence>
<evidence type="ECO:0000313" key="12">
    <source>
        <dbReference type="Proteomes" id="UP000324595"/>
    </source>
</evidence>
<accession>A0A5D3YNX2</accession>
<comment type="cofactor">
    <cofactor evidence="1">
        <name>Zn(2+)</name>
        <dbReference type="ChEBI" id="CHEBI:29105"/>
    </cofactor>
</comment>
<dbReference type="InterPro" id="IPR038418">
    <property type="entry name" value="6-PTP_synth/QueD_sf"/>
</dbReference>
<dbReference type="AlphaFoldDB" id="A0A5D3YNX2"/>
<dbReference type="GO" id="GO:0046872">
    <property type="term" value="F:metal ion binding"/>
    <property type="evidence" value="ECO:0007669"/>
    <property type="project" value="UniProtKB-KW"/>
</dbReference>
<sequence>MVFVTRKAHFNAAHRLHNPDKSDQWNKEKFGKCNHENWHGHNYIIKVTVAGIPDSESGYVIDLSELKDIIQLHIIEKCDHKNLNLDVDFLDGIMPSTENLVKAFFEQIEIPIREATDENGFLYEVELEETERNSAKYCPYLLDKEVPVKS</sequence>
<reference evidence="11 12" key="1">
    <citation type="submission" date="2019-07" db="EMBL/GenBank/DDBJ databases">
        <title>Genomic Encyclopedia of Archaeal and Bacterial Type Strains, Phase II (KMG-II): from individual species to whole genera.</title>
        <authorList>
            <person name="Goeker M."/>
        </authorList>
    </citation>
    <scope>NUCLEOTIDE SEQUENCE [LARGE SCALE GENOMIC DNA]</scope>
    <source>
        <strain evidence="11 12">DSM 21935</strain>
    </source>
</reference>
<dbReference type="EC" id="4.1.2.50" evidence="4"/>
<evidence type="ECO:0000256" key="8">
    <source>
        <dbReference type="ARBA" id="ARBA00023239"/>
    </source>
</evidence>
<keyword evidence="7" id="KW-0862">Zinc</keyword>
<keyword evidence="12" id="KW-1185">Reference proteome</keyword>
<name>A0A5D3YNX2_9BACT</name>
<dbReference type="InterPro" id="IPR007115">
    <property type="entry name" value="6-PTP_synth/QueD"/>
</dbReference>
<dbReference type="Gene3D" id="3.30.479.10">
    <property type="entry name" value="6-pyruvoyl tetrahydropterin synthase/QueD"/>
    <property type="match status" value="1"/>
</dbReference>
<dbReference type="UniPathway" id="UPA00391"/>
<evidence type="ECO:0000256" key="10">
    <source>
        <dbReference type="ARBA" id="ARBA00048807"/>
    </source>
</evidence>
<dbReference type="Pfam" id="PF01242">
    <property type="entry name" value="PTPS"/>
    <property type="match status" value="1"/>
</dbReference>
<evidence type="ECO:0000313" key="11">
    <source>
        <dbReference type="EMBL" id="TYP95574.1"/>
    </source>
</evidence>
<organism evidence="11 12">
    <name type="scientific">Fodinibius salinus</name>
    <dbReference type="NCBI Taxonomy" id="860790"/>
    <lineage>
        <taxon>Bacteria</taxon>
        <taxon>Pseudomonadati</taxon>
        <taxon>Balneolota</taxon>
        <taxon>Balneolia</taxon>
        <taxon>Balneolales</taxon>
        <taxon>Balneolaceae</taxon>
        <taxon>Fodinibius</taxon>
    </lineage>
</organism>
<dbReference type="SUPFAM" id="SSF55620">
    <property type="entry name" value="Tetrahydrobiopterin biosynthesis enzymes-like"/>
    <property type="match status" value="1"/>
</dbReference>
<comment type="caution">
    <text evidence="11">The sequence shown here is derived from an EMBL/GenBank/DDBJ whole genome shotgun (WGS) entry which is preliminary data.</text>
</comment>
<comment type="pathway">
    <text evidence="2">Purine metabolism; 7-cyano-7-deazaguanine biosynthesis.</text>
</comment>
<protein>
    <recommendedName>
        <fullName evidence="5">6-carboxy-5,6,7,8-tetrahydropterin synthase</fullName>
        <ecNumber evidence="4">4.1.2.50</ecNumber>
    </recommendedName>
    <alternativeName>
        <fullName evidence="9">Queuosine biosynthesis protein QueD</fullName>
    </alternativeName>
</protein>
<keyword evidence="6" id="KW-0479">Metal-binding</keyword>